<sequence>MKRRPFHREIQEKKCEFTYDSFICEGVRYRDIAGIWRSMHGWQSYLGEIKYSENRCVFHMGSWYEEGNKDPRDAPVPFSRRLGISIGKNPYEQFVWELKFIFAGGVKYFDFASDEERSRERDDGSCNIRHDDLTLRDVWHDEDIVCVELHSSRSISQFKRDIRDFIVPFKQAKQRVANPNVWRPAGLKAEIVCWSCGHNSETEAHILTRNRPTDDIFSLERRMKCKNCGTVGKASILPLFKESTRYAVERGRAYIERRRSSVIESTQDVDLYDVLGGDGTNSVYVGDGLNMRPDGSFSDY</sequence>
<reference evidence="1 2" key="1">
    <citation type="submission" date="2017-03" db="EMBL/GenBank/DDBJ databases">
        <title>Genome Sequence of Roseovarius mucosus strain SMR3 Isolated from a culture of the Diatom Skeletonema marinoi.</title>
        <authorList>
            <person name="Topel M."/>
            <person name="Pinder M."/>
            <person name="Johansson O.N."/>
            <person name="Kourtchenko O."/>
            <person name="Godhe A."/>
            <person name="Clarke A.K."/>
        </authorList>
    </citation>
    <scope>NUCLEOTIDE SEQUENCE [LARGE SCALE GENOMIC DNA]</scope>
    <source>
        <strain evidence="1 2">SMR3</strain>
    </source>
</reference>
<evidence type="ECO:0000313" key="1">
    <source>
        <dbReference type="EMBL" id="ARE84410.1"/>
    </source>
</evidence>
<organism evidence="1 2">
    <name type="scientific">Roseovarius mucosus</name>
    <dbReference type="NCBI Taxonomy" id="215743"/>
    <lineage>
        <taxon>Bacteria</taxon>
        <taxon>Pseudomonadati</taxon>
        <taxon>Pseudomonadota</taxon>
        <taxon>Alphaproteobacteria</taxon>
        <taxon>Rhodobacterales</taxon>
        <taxon>Roseobacteraceae</taxon>
        <taxon>Roseovarius</taxon>
    </lineage>
</organism>
<name>A0A1V0RRL3_9RHOB</name>
<dbReference type="AlphaFoldDB" id="A0A1V0RRL3"/>
<protein>
    <submittedName>
        <fullName evidence="1">Uncharacterized protein</fullName>
    </submittedName>
</protein>
<proteinExistence type="predicted"/>
<keyword evidence="2" id="KW-1185">Reference proteome</keyword>
<evidence type="ECO:0000313" key="2">
    <source>
        <dbReference type="Proteomes" id="UP000192273"/>
    </source>
</evidence>
<gene>
    <name evidence="1" type="ORF">ROSMUCSMR3_02944</name>
</gene>
<dbReference type="KEGG" id="rmm:ROSMUCSMR3_02944"/>
<dbReference type="Proteomes" id="UP000192273">
    <property type="component" value="Chromosome"/>
</dbReference>
<dbReference type="EMBL" id="CP020474">
    <property type="protein sequence ID" value="ARE84410.1"/>
    <property type="molecule type" value="Genomic_DNA"/>
</dbReference>
<accession>A0A1V0RRL3</accession>